<dbReference type="GeneID" id="63744012"/>
<dbReference type="InterPro" id="IPR001381">
    <property type="entry name" value="DHquinase_I"/>
</dbReference>
<dbReference type="Pfam" id="PF01488">
    <property type="entry name" value="Shikimate_DH"/>
    <property type="match status" value="1"/>
</dbReference>
<dbReference type="InterPro" id="IPR046346">
    <property type="entry name" value="Aminoacid_DH-like_N_sf"/>
</dbReference>
<dbReference type="AlphaFoldDB" id="A0A1L9RKG5"/>
<evidence type="ECO:0000259" key="9">
    <source>
        <dbReference type="Pfam" id="PF08501"/>
    </source>
</evidence>
<feature type="domain" description="Quinate/shikimate 5-dehydrogenase/glutamyl-tRNA reductase" evidence="8">
    <location>
        <begin position="725"/>
        <end position="771"/>
    </location>
</feature>
<dbReference type="Gene3D" id="3.40.50.10860">
    <property type="entry name" value="Leucine Dehydrogenase, chain A, domain 1"/>
    <property type="match status" value="1"/>
</dbReference>
<evidence type="ECO:0000256" key="6">
    <source>
        <dbReference type="ARBA" id="ARBA00023163"/>
    </source>
</evidence>
<evidence type="ECO:0000313" key="12">
    <source>
        <dbReference type="Proteomes" id="UP000184383"/>
    </source>
</evidence>
<keyword evidence="12" id="KW-1185">Reference proteome</keyword>
<dbReference type="InterPro" id="IPR027417">
    <property type="entry name" value="P-loop_NTPase"/>
</dbReference>
<dbReference type="Pfam" id="PF18317">
    <property type="entry name" value="SDH_C"/>
    <property type="match status" value="1"/>
</dbReference>
<evidence type="ECO:0000256" key="4">
    <source>
        <dbReference type="ARBA" id="ARBA00022911"/>
    </source>
</evidence>
<dbReference type="Gene3D" id="3.40.50.300">
    <property type="entry name" value="P-loop containing nucleotide triphosphate hydrolases"/>
    <property type="match status" value="1"/>
</dbReference>
<sequence length="924" mass="102380">MSILVRPAKRKLDEVEGPEERERNARFSQRNSHDQSNPPSTSQSPIPPSRKGSAHSAIGSCSRNEQLEASGDGYWYAPSLRELNSNRASPVCFDGLSHAQRTFDRNASVVLIGIRGTGKSSLAVMLAATSGRRLIDADRYFHQMTGRTRAAFKKNYDLADYRQQEAKVMESMLMEHKEGYVIACGPGSMERSGQRLLREYANTHPVIHVIRDPESIQSYLKAWDTDKVRRFLELSGPIYRACSNMEFFNVSELDAGEHAGKDGHHHTTLDLELDHRAQSPTPFLTLKRLQRDFLRFVNFATGDANDVSSQDVSFPLSMLPIESRTFTYSVAVPISSLFEQDLDIEDLESTTDAFELKVDVPESPSTHIGVDSTLADKISQTVATIRRNIVVPFIFHVESKLPTGNSTPQSQPLRRPDDAYLNLCRHGLRLAPEFLTVDLSYDDAVISQIIASKGTTAVIGHFAAFEPLPSGWDNADYTEMYERAKKLGCDMVRLSQSAATIDDNYAVQRFRHHINTLPKPSLPLIAYNSGPLGRMSCCFNPILTPVTHPSLSSDPAKLPPCITLREAHEALYASFTLDPMQFFVFGANVTYSLSPAMHNAAYKLCGMPHVYSIHQSSSLRGLSELVENPHFGGASVSLPYKTEAIPLLHSMSPHARAIGAVNTIVPIRNIEDNVLVSEKSSLYLEKSRAGPIKALHGDNTDWIGIGNCFRRGLSPANAIRPNSTGLVIGAGGMARAAVYSMIHLGLQNIFVFNRTSANAEKLVHHYHRQNLHHALKRSGSTPHPTIHVLASLQDNWPAGYKQPTVIASCIPAHSIGGQPAPNFEIPSQWLESPTGGVVVELAYKPLNTPLIKQMRALSHRGWVALDGLDVLPEQGFAQFELFTGRRAPRRLMRTIVLKEYKDEEEQYDPSSIQSRLENLDGQPT</sequence>
<dbReference type="Pfam" id="PF01487">
    <property type="entry name" value="DHquinase_I"/>
    <property type="match status" value="1"/>
</dbReference>
<feature type="domain" description="SDH C-terminal" evidence="10">
    <location>
        <begin position="867"/>
        <end position="896"/>
    </location>
</feature>
<feature type="region of interest" description="Disordered" evidence="7">
    <location>
        <begin position="905"/>
        <end position="924"/>
    </location>
</feature>
<dbReference type="InterPro" id="IPR013785">
    <property type="entry name" value="Aldolase_TIM"/>
</dbReference>
<gene>
    <name evidence="11" type="ORF">ASPWEDRAFT_110334</name>
</gene>
<keyword evidence="6" id="KW-0804">Transcription</keyword>
<dbReference type="SUPFAM" id="SSF53223">
    <property type="entry name" value="Aminoacid dehydrogenase-like, N-terminal domain"/>
    <property type="match status" value="1"/>
</dbReference>
<dbReference type="Pfam" id="PF08501">
    <property type="entry name" value="Shikimate_dh_N"/>
    <property type="match status" value="1"/>
</dbReference>
<evidence type="ECO:0000256" key="7">
    <source>
        <dbReference type="SAM" id="MobiDB-lite"/>
    </source>
</evidence>
<dbReference type="VEuPathDB" id="FungiDB:ASPWEDRAFT_110334"/>
<dbReference type="GO" id="GO:0004764">
    <property type="term" value="F:shikimate 3-dehydrogenase (NADP+) activity"/>
    <property type="evidence" value="ECO:0007669"/>
    <property type="project" value="InterPro"/>
</dbReference>
<evidence type="ECO:0000313" key="11">
    <source>
        <dbReference type="EMBL" id="OJJ35338.1"/>
    </source>
</evidence>
<keyword evidence="3" id="KW-0678">Repressor</keyword>
<dbReference type="EMBL" id="KV878212">
    <property type="protein sequence ID" value="OJJ35338.1"/>
    <property type="molecule type" value="Genomic_DNA"/>
</dbReference>
<dbReference type="Gene3D" id="3.20.20.70">
    <property type="entry name" value="Aldolase class I"/>
    <property type="match status" value="1"/>
</dbReference>
<keyword evidence="5" id="KW-0805">Transcription regulation</keyword>
<dbReference type="CDD" id="cd01065">
    <property type="entry name" value="NAD_bind_Shikimate_DH"/>
    <property type="match status" value="1"/>
</dbReference>
<dbReference type="PANTHER" id="PTHR21090:SF27">
    <property type="entry name" value="QUINATE REPRESSOR PROTEIN"/>
    <property type="match status" value="1"/>
</dbReference>
<dbReference type="SUPFAM" id="SSF51569">
    <property type="entry name" value="Aldolase"/>
    <property type="match status" value="1"/>
</dbReference>
<dbReference type="SUPFAM" id="SSF52540">
    <property type="entry name" value="P-loop containing nucleoside triphosphate hydrolases"/>
    <property type="match status" value="1"/>
</dbReference>
<dbReference type="SUPFAM" id="SSF51735">
    <property type="entry name" value="NAD(P)-binding Rossmann-fold domains"/>
    <property type="match status" value="1"/>
</dbReference>
<dbReference type="Gene3D" id="3.40.50.720">
    <property type="entry name" value="NAD(P)-binding Rossmann-like Domain"/>
    <property type="match status" value="1"/>
</dbReference>
<dbReference type="OrthoDB" id="4415835at2759"/>
<dbReference type="GO" id="GO:0009423">
    <property type="term" value="P:chorismate biosynthetic process"/>
    <property type="evidence" value="ECO:0007669"/>
    <property type="project" value="TreeGrafter"/>
</dbReference>
<proteinExistence type="inferred from homology"/>
<evidence type="ECO:0000259" key="10">
    <source>
        <dbReference type="Pfam" id="PF18317"/>
    </source>
</evidence>
<accession>A0A1L9RKG5</accession>
<dbReference type="RefSeq" id="XP_040689014.1">
    <property type="nucleotide sequence ID" value="XM_040828164.1"/>
</dbReference>
<organism evidence="11 12">
    <name type="scientific">Aspergillus wentii DTO 134E9</name>
    <dbReference type="NCBI Taxonomy" id="1073089"/>
    <lineage>
        <taxon>Eukaryota</taxon>
        <taxon>Fungi</taxon>
        <taxon>Dikarya</taxon>
        <taxon>Ascomycota</taxon>
        <taxon>Pezizomycotina</taxon>
        <taxon>Eurotiomycetes</taxon>
        <taxon>Eurotiomycetidae</taxon>
        <taxon>Eurotiales</taxon>
        <taxon>Aspergillaceae</taxon>
        <taxon>Aspergillus</taxon>
        <taxon>Aspergillus subgen. Cremei</taxon>
    </lineage>
</organism>
<dbReference type="InterPro" id="IPR031322">
    <property type="entry name" value="Shikimate/glucono_kinase"/>
</dbReference>
<dbReference type="PANTHER" id="PTHR21090">
    <property type="entry name" value="AROM/DEHYDROQUINATE SYNTHASE"/>
    <property type="match status" value="1"/>
</dbReference>
<dbReference type="FunFam" id="3.40.50.10860:FF:000019">
    <property type="entry name" value="Quinate pathway repressor protein QutR"/>
    <property type="match status" value="1"/>
</dbReference>
<comment type="similarity">
    <text evidence="1">In the 2nd section; belongs to the type-I 3-dehydroquinase family.</text>
</comment>
<dbReference type="FunFam" id="3.40.50.300:FF:002254">
    <property type="entry name" value="Quinate pathway repressor protein QutR"/>
    <property type="match status" value="1"/>
</dbReference>
<dbReference type="CDD" id="cd00502">
    <property type="entry name" value="DHQase_I"/>
    <property type="match status" value="1"/>
</dbReference>
<dbReference type="Proteomes" id="UP000184383">
    <property type="component" value="Unassembled WGS sequence"/>
</dbReference>
<feature type="region of interest" description="Disordered" evidence="7">
    <location>
        <begin position="1"/>
        <end position="61"/>
    </location>
</feature>
<feature type="compositionally biased region" description="Polar residues" evidence="7">
    <location>
        <begin position="908"/>
        <end position="924"/>
    </location>
</feature>
<dbReference type="InterPro" id="IPR036291">
    <property type="entry name" value="NAD(P)-bd_dom_sf"/>
</dbReference>
<dbReference type="InterPro" id="IPR006151">
    <property type="entry name" value="Shikm_DH/Glu-tRNA_Rdtase"/>
</dbReference>
<dbReference type="GO" id="GO:0003866">
    <property type="term" value="F:3-phosphoshikimate 1-carboxyvinyltransferase activity"/>
    <property type="evidence" value="ECO:0007669"/>
    <property type="project" value="TreeGrafter"/>
</dbReference>
<dbReference type="PRINTS" id="PR01100">
    <property type="entry name" value="SHIKIMTKNASE"/>
</dbReference>
<protein>
    <submittedName>
        <fullName evidence="11">Uncharacterized protein</fullName>
    </submittedName>
</protein>
<evidence type="ECO:0000256" key="3">
    <source>
        <dbReference type="ARBA" id="ARBA00022491"/>
    </source>
</evidence>
<dbReference type="FunFam" id="3.40.50.720:FF:000386">
    <property type="entry name" value="Quinate repressor protein"/>
    <property type="match status" value="1"/>
</dbReference>
<reference evidence="12" key="1">
    <citation type="journal article" date="2017" name="Genome Biol.">
        <title>Comparative genomics reveals high biological diversity and specific adaptations in the industrially and medically important fungal genus Aspergillus.</title>
        <authorList>
            <person name="de Vries R.P."/>
            <person name="Riley R."/>
            <person name="Wiebenga A."/>
            <person name="Aguilar-Osorio G."/>
            <person name="Amillis S."/>
            <person name="Uchima C.A."/>
            <person name="Anderluh G."/>
            <person name="Asadollahi M."/>
            <person name="Askin M."/>
            <person name="Barry K."/>
            <person name="Battaglia E."/>
            <person name="Bayram O."/>
            <person name="Benocci T."/>
            <person name="Braus-Stromeyer S.A."/>
            <person name="Caldana C."/>
            <person name="Canovas D."/>
            <person name="Cerqueira G.C."/>
            <person name="Chen F."/>
            <person name="Chen W."/>
            <person name="Choi C."/>
            <person name="Clum A."/>
            <person name="Dos Santos R.A."/>
            <person name="Damasio A.R."/>
            <person name="Diallinas G."/>
            <person name="Emri T."/>
            <person name="Fekete E."/>
            <person name="Flipphi M."/>
            <person name="Freyberg S."/>
            <person name="Gallo A."/>
            <person name="Gournas C."/>
            <person name="Habgood R."/>
            <person name="Hainaut M."/>
            <person name="Harispe M.L."/>
            <person name="Henrissat B."/>
            <person name="Hilden K.S."/>
            <person name="Hope R."/>
            <person name="Hossain A."/>
            <person name="Karabika E."/>
            <person name="Karaffa L."/>
            <person name="Karanyi Z."/>
            <person name="Krasevec N."/>
            <person name="Kuo A."/>
            <person name="Kusch H."/>
            <person name="LaButti K."/>
            <person name="Lagendijk E.L."/>
            <person name="Lapidus A."/>
            <person name="Levasseur A."/>
            <person name="Lindquist E."/>
            <person name="Lipzen A."/>
            <person name="Logrieco A.F."/>
            <person name="MacCabe A."/>
            <person name="Maekelae M.R."/>
            <person name="Malavazi I."/>
            <person name="Melin P."/>
            <person name="Meyer V."/>
            <person name="Mielnichuk N."/>
            <person name="Miskei M."/>
            <person name="Molnar A.P."/>
            <person name="Mule G."/>
            <person name="Ngan C.Y."/>
            <person name="Orejas M."/>
            <person name="Orosz E."/>
            <person name="Ouedraogo J.P."/>
            <person name="Overkamp K.M."/>
            <person name="Park H.-S."/>
            <person name="Perrone G."/>
            <person name="Piumi F."/>
            <person name="Punt P.J."/>
            <person name="Ram A.F."/>
            <person name="Ramon A."/>
            <person name="Rauscher S."/>
            <person name="Record E."/>
            <person name="Riano-Pachon D.M."/>
            <person name="Robert V."/>
            <person name="Roehrig J."/>
            <person name="Ruller R."/>
            <person name="Salamov A."/>
            <person name="Salih N.S."/>
            <person name="Samson R.A."/>
            <person name="Sandor E."/>
            <person name="Sanguinetti M."/>
            <person name="Schuetze T."/>
            <person name="Sepcic K."/>
            <person name="Shelest E."/>
            <person name="Sherlock G."/>
            <person name="Sophianopoulou V."/>
            <person name="Squina F.M."/>
            <person name="Sun H."/>
            <person name="Susca A."/>
            <person name="Todd R.B."/>
            <person name="Tsang A."/>
            <person name="Unkles S.E."/>
            <person name="van de Wiele N."/>
            <person name="van Rossen-Uffink D."/>
            <person name="Oliveira J.V."/>
            <person name="Vesth T.C."/>
            <person name="Visser J."/>
            <person name="Yu J.-H."/>
            <person name="Zhou M."/>
            <person name="Andersen M.R."/>
            <person name="Archer D.B."/>
            <person name="Baker S.E."/>
            <person name="Benoit I."/>
            <person name="Brakhage A.A."/>
            <person name="Braus G.H."/>
            <person name="Fischer R."/>
            <person name="Frisvad J.C."/>
            <person name="Goldman G.H."/>
            <person name="Houbraken J."/>
            <person name="Oakley B."/>
            <person name="Pocsi I."/>
            <person name="Scazzocchio C."/>
            <person name="Seiboth B."/>
            <person name="vanKuyk P.A."/>
            <person name="Wortman J."/>
            <person name="Dyer P.S."/>
            <person name="Grigoriev I.V."/>
        </authorList>
    </citation>
    <scope>NUCLEOTIDE SEQUENCE [LARGE SCALE GENOMIC DNA]</scope>
    <source>
        <strain evidence="12">DTO 134E9</strain>
    </source>
</reference>
<dbReference type="Pfam" id="PF01202">
    <property type="entry name" value="SKI"/>
    <property type="match status" value="1"/>
</dbReference>
<keyword evidence="4" id="KW-0672">Quinate metabolism</keyword>
<dbReference type="STRING" id="1073089.A0A1L9RKG5"/>
<evidence type="ECO:0000259" key="8">
    <source>
        <dbReference type="Pfam" id="PF01488"/>
    </source>
</evidence>
<dbReference type="InterPro" id="IPR013708">
    <property type="entry name" value="Shikimate_DH-bd_N"/>
</dbReference>
<dbReference type="InterPro" id="IPR041121">
    <property type="entry name" value="SDH_C"/>
</dbReference>
<evidence type="ECO:0000256" key="5">
    <source>
        <dbReference type="ARBA" id="ARBA00023015"/>
    </source>
</evidence>
<evidence type="ECO:0000256" key="1">
    <source>
        <dbReference type="ARBA" id="ARBA00006477"/>
    </source>
</evidence>
<feature type="compositionally biased region" description="Basic and acidic residues" evidence="7">
    <location>
        <begin position="10"/>
        <end position="25"/>
    </location>
</feature>
<comment type="similarity">
    <text evidence="2">In the N-terminal section; belongs to the shikimate kinase family.</text>
</comment>
<name>A0A1L9RKG5_ASPWE</name>
<evidence type="ECO:0000256" key="2">
    <source>
        <dbReference type="ARBA" id="ARBA00009349"/>
    </source>
</evidence>
<dbReference type="GO" id="GO:0003855">
    <property type="term" value="F:3-dehydroquinate dehydratase activity"/>
    <property type="evidence" value="ECO:0007669"/>
    <property type="project" value="InterPro"/>
</dbReference>
<feature type="domain" description="Shikimate dehydrogenase substrate binding N-terminal" evidence="9">
    <location>
        <begin position="584"/>
        <end position="664"/>
    </location>
</feature>